<keyword evidence="1" id="KW-1133">Transmembrane helix</keyword>
<reference evidence="2 3" key="1">
    <citation type="submission" date="2024-03" db="EMBL/GenBank/DDBJ databases">
        <authorList>
            <person name="Martinez-Hernandez J."/>
        </authorList>
    </citation>
    <scope>NUCLEOTIDE SEQUENCE [LARGE SCALE GENOMIC DNA]</scope>
</reference>
<name>A0AAV1WCD5_LUPLU</name>
<proteinExistence type="predicted"/>
<sequence length="98" mass="10808">MRNWLGASALFTGGLLPEISGSQVSKVFHAFGAISAVIVSNTGGLLPEIQSTLRKPPVKNMRKALYSQYTAGLFFYYGVTQYDIGLMGLWYLHTFLKT</sequence>
<keyword evidence="3" id="KW-1185">Reference proteome</keyword>
<comment type="caution">
    <text evidence="2">The sequence shown here is derived from an EMBL/GenBank/DDBJ whole genome shotgun (WGS) entry which is preliminary data.</text>
</comment>
<feature type="transmembrane region" description="Helical" evidence="1">
    <location>
        <begin position="69"/>
        <end position="92"/>
    </location>
</feature>
<evidence type="ECO:0000313" key="3">
    <source>
        <dbReference type="Proteomes" id="UP001497480"/>
    </source>
</evidence>
<gene>
    <name evidence="2" type="ORF">LLUT_LOCUS7841</name>
</gene>
<keyword evidence="1" id="KW-0812">Transmembrane</keyword>
<evidence type="ECO:0000313" key="2">
    <source>
        <dbReference type="EMBL" id="CAL0306781.1"/>
    </source>
</evidence>
<feature type="transmembrane region" description="Helical" evidence="1">
    <location>
        <begin position="31"/>
        <end position="49"/>
    </location>
</feature>
<protein>
    <submittedName>
        <fullName evidence="2">Uncharacterized protein</fullName>
    </submittedName>
</protein>
<evidence type="ECO:0000256" key="1">
    <source>
        <dbReference type="SAM" id="Phobius"/>
    </source>
</evidence>
<organism evidence="2 3">
    <name type="scientific">Lupinus luteus</name>
    <name type="common">European yellow lupine</name>
    <dbReference type="NCBI Taxonomy" id="3873"/>
    <lineage>
        <taxon>Eukaryota</taxon>
        <taxon>Viridiplantae</taxon>
        <taxon>Streptophyta</taxon>
        <taxon>Embryophyta</taxon>
        <taxon>Tracheophyta</taxon>
        <taxon>Spermatophyta</taxon>
        <taxon>Magnoliopsida</taxon>
        <taxon>eudicotyledons</taxon>
        <taxon>Gunneridae</taxon>
        <taxon>Pentapetalae</taxon>
        <taxon>rosids</taxon>
        <taxon>fabids</taxon>
        <taxon>Fabales</taxon>
        <taxon>Fabaceae</taxon>
        <taxon>Papilionoideae</taxon>
        <taxon>50 kb inversion clade</taxon>
        <taxon>genistoids sensu lato</taxon>
        <taxon>core genistoids</taxon>
        <taxon>Genisteae</taxon>
        <taxon>Lupinus</taxon>
    </lineage>
</organism>
<dbReference type="Proteomes" id="UP001497480">
    <property type="component" value="Unassembled WGS sequence"/>
</dbReference>
<accession>A0AAV1WCD5</accession>
<dbReference type="AlphaFoldDB" id="A0AAV1WCD5"/>
<dbReference type="EMBL" id="CAXHTB010000005">
    <property type="protein sequence ID" value="CAL0306781.1"/>
    <property type="molecule type" value="Genomic_DNA"/>
</dbReference>
<keyword evidence="1" id="KW-0472">Membrane</keyword>